<dbReference type="InterPro" id="IPR009061">
    <property type="entry name" value="DNA-bd_dom_put_sf"/>
</dbReference>
<dbReference type="HOGENOM" id="CLU_2631940_0_0_9"/>
<dbReference type="InterPro" id="IPR010093">
    <property type="entry name" value="SinI_DNA-bd"/>
</dbReference>
<evidence type="ECO:0000313" key="3">
    <source>
        <dbReference type="Proteomes" id="UP000029585"/>
    </source>
</evidence>
<dbReference type="SUPFAM" id="SSF46955">
    <property type="entry name" value="Putative DNA-binding domain"/>
    <property type="match status" value="1"/>
</dbReference>
<dbReference type="InterPro" id="IPR041657">
    <property type="entry name" value="HTH_17"/>
</dbReference>
<feature type="domain" description="Helix-turn-helix" evidence="1">
    <location>
        <begin position="3"/>
        <end position="53"/>
    </location>
</feature>
<protein>
    <recommendedName>
        <fullName evidence="1">Helix-turn-helix domain-containing protein</fullName>
    </recommendedName>
</protein>
<gene>
    <name evidence="2" type="ORF">HMPREF9460_04044</name>
</gene>
<keyword evidence="3" id="KW-1185">Reference proteome</keyword>
<comment type="caution">
    <text evidence="2">The sequence shown here is derived from an EMBL/GenBank/DDBJ whole genome shotgun (WGS) entry which is preliminary data.</text>
</comment>
<proteinExistence type="predicted"/>
<dbReference type="RefSeq" id="WP_044943579.1">
    <property type="nucleotide sequence ID" value="NZ_KN174169.1"/>
</dbReference>
<sequence length="77" mass="9242">MTWLTKKQVADRLGCCTKTVERLMRTGDLPYYRPSPHIIRFDARDIEAHLERSRIRIEKKPEPSYRRFHYVPGQKVV</sequence>
<dbReference type="GO" id="GO:0003677">
    <property type="term" value="F:DNA binding"/>
    <property type="evidence" value="ECO:0007669"/>
    <property type="project" value="InterPro"/>
</dbReference>
<evidence type="ECO:0000259" key="1">
    <source>
        <dbReference type="Pfam" id="PF12728"/>
    </source>
</evidence>
<organism evidence="2 3">
    <name type="scientific">Flavonifractor plautii 1_3_50AFAA</name>
    <dbReference type="NCBI Taxonomy" id="742738"/>
    <lineage>
        <taxon>Bacteria</taxon>
        <taxon>Bacillati</taxon>
        <taxon>Bacillota</taxon>
        <taxon>Clostridia</taxon>
        <taxon>Eubacteriales</taxon>
        <taxon>Oscillospiraceae</taxon>
        <taxon>Flavonifractor</taxon>
    </lineage>
</organism>
<reference evidence="2 3" key="1">
    <citation type="submission" date="2011-08" db="EMBL/GenBank/DDBJ databases">
        <title>The Genome Sequence of Clostridium orbiscindens 1_3_50AFAA.</title>
        <authorList>
            <consortium name="The Broad Institute Genome Sequencing Platform"/>
            <person name="Earl A."/>
            <person name="Ward D."/>
            <person name="Feldgarden M."/>
            <person name="Gevers D."/>
            <person name="Daigneault M."/>
            <person name="Strauss J."/>
            <person name="Allen-Vercoe E."/>
            <person name="Young S.K."/>
            <person name="Zeng Q."/>
            <person name="Gargeya S."/>
            <person name="Fitzgerald M."/>
            <person name="Haas B."/>
            <person name="Abouelleil A."/>
            <person name="Alvarado L."/>
            <person name="Arachchi H.M."/>
            <person name="Berlin A."/>
            <person name="Brown A."/>
            <person name="Chapman S.B."/>
            <person name="Chen Z."/>
            <person name="Dunbar C."/>
            <person name="Freedman E."/>
            <person name="Gearin G."/>
            <person name="Gellesch M."/>
            <person name="Goldberg J."/>
            <person name="Griggs A."/>
            <person name="Gujja S."/>
            <person name="Heiman D."/>
            <person name="Howarth C."/>
            <person name="Larson L."/>
            <person name="Lui A."/>
            <person name="MacDonald P.J.P."/>
            <person name="Montmayeur A."/>
            <person name="Murphy C."/>
            <person name="Neiman D."/>
            <person name="Pearson M."/>
            <person name="Priest M."/>
            <person name="Roberts A."/>
            <person name="Saif S."/>
            <person name="Shea T."/>
            <person name="Shenoy N."/>
            <person name="Sisk P."/>
            <person name="Stolte C."/>
            <person name="Sykes S."/>
            <person name="Wortman J."/>
            <person name="Nusbaum C."/>
            <person name="Birren B."/>
        </authorList>
    </citation>
    <scope>NUCLEOTIDE SEQUENCE [LARGE SCALE GENOMIC DNA]</scope>
    <source>
        <strain evidence="2 3">1_3_50AFAA</strain>
    </source>
</reference>
<evidence type="ECO:0000313" key="2">
    <source>
        <dbReference type="EMBL" id="KGF52366.1"/>
    </source>
</evidence>
<accession>A0A096B083</accession>
<dbReference type="NCBIfam" id="TIGR01764">
    <property type="entry name" value="excise"/>
    <property type="match status" value="1"/>
</dbReference>
<dbReference type="AlphaFoldDB" id="A0A096B083"/>
<dbReference type="EMBL" id="ADLO01000126">
    <property type="protein sequence ID" value="KGF52366.1"/>
    <property type="molecule type" value="Genomic_DNA"/>
</dbReference>
<dbReference type="PATRIC" id="fig|742738.3.peg.4162"/>
<name>A0A096B083_FLAPL</name>
<dbReference type="Pfam" id="PF12728">
    <property type="entry name" value="HTH_17"/>
    <property type="match status" value="1"/>
</dbReference>
<dbReference type="Proteomes" id="UP000029585">
    <property type="component" value="Unassembled WGS sequence"/>
</dbReference>